<accession>A0ABT9MMQ2</accession>
<name>A0ABT9MMQ2_9ACTN</name>
<evidence type="ECO:0000313" key="1">
    <source>
        <dbReference type="EMBL" id="MDP9792690.1"/>
    </source>
</evidence>
<gene>
    <name evidence="1" type="ORF">J2S43_001202</name>
</gene>
<dbReference type="Proteomes" id="UP001240984">
    <property type="component" value="Unassembled WGS sequence"/>
</dbReference>
<dbReference type="EMBL" id="JAUSRA010000001">
    <property type="protein sequence ID" value="MDP9792690.1"/>
    <property type="molecule type" value="Genomic_DNA"/>
</dbReference>
<reference evidence="1 2" key="1">
    <citation type="submission" date="2023-07" db="EMBL/GenBank/DDBJ databases">
        <title>Sequencing the genomes of 1000 actinobacteria strains.</title>
        <authorList>
            <person name="Klenk H.-P."/>
        </authorList>
    </citation>
    <scope>NUCLEOTIDE SEQUENCE [LARGE SCALE GENOMIC DNA]</scope>
    <source>
        <strain evidence="1 2">DSM 44710</strain>
    </source>
</reference>
<sequence length="115" mass="12303">MPGIVVDEAFILRVIGRLGGIRDEIPPLQGGRDADTPQKLDQLLIQIGTFVPAEDLGVTVTESGGGIWSRLDASRNRVHELVTGLSDFLAESETVESLNSFEATEIQHYLGAGSA</sequence>
<dbReference type="RefSeq" id="WP_306827562.1">
    <property type="nucleotide sequence ID" value="NZ_JAUSRA010000001.1"/>
</dbReference>
<comment type="caution">
    <text evidence="1">The sequence shown here is derived from an EMBL/GenBank/DDBJ whole genome shotgun (WGS) entry which is preliminary data.</text>
</comment>
<evidence type="ECO:0000313" key="2">
    <source>
        <dbReference type="Proteomes" id="UP001240984"/>
    </source>
</evidence>
<protein>
    <submittedName>
        <fullName evidence="1">Uncharacterized protein</fullName>
    </submittedName>
</protein>
<proteinExistence type="predicted"/>
<keyword evidence="2" id="KW-1185">Reference proteome</keyword>
<organism evidence="1 2">
    <name type="scientific">Catenuloplanes nepalensis</name>
    <dbReference type="NCBI Taxonomy" id="587533"/>
    <lineage>
        <taxon>Bacteria</taxon>
        <taxon>Bacillati</taxon>
        <taxon>Actinomycetota</taxon>
        <taxon>Actinomycetes</taxon>
        <taxon>Micromonosporales</taxon>
        <taxon>Micromonosporaceae</taxon>
        <taxon>Catenuloplanes</taxon>
    </lineage>
</organism>